<feature type="domain" description="C2H2-type" evidence="6">
    <location>
        <begin position="3"/>
        <end position="30"/>
    </location>
</feature>
<dbReference type="PROSITE" id="PS50157">
    <property type="entry name" value="ZINC_FINGER_C2H2_2"/>
    <property type="match status" value="2"/>
</dbReference>
<dbReference type="SMART" id="SM00355">
    <property type="entry name" value="ZnF_C2H2"/>
    <property type="match status" value="5"/>
</dbReference>
<sequence>MAPKCVRCDRSFRSQQALRQHLRDSYNHHPCNGCGLDCHSWDDIVEHCRIEGCRTFCQGCDEGDGSLWVPDSRAYWEHVEEENVCTQCGRHFDSPSNLTHHKLTHRTADFECLGCYRTFTTYGGMIIHLESGACDSELDFLDLNNSAAMCYQWTKFIDEDYRHEMLDCVDLRDEYNEPYPYKCPGCESSFPKLSSLFQHVESPACDQNLQAGAIKKLTNWLYRRHG</sequence>
<dbReference type="SUPFAM" id="SSF57667">
    <property type="entry name" value="beta-beta-alpha zinc fingers"/>
    <property type="match status" value="1"/>
</dbReference>
<protein>
    <recommendedName>
        <fullName evidence="6">C2H2-type domain-containing protein</fullName>
    </recommendedName>
</protein>
<evidence type="ECO:0000259" key="6">
    <source>
        <dbReference type="PROSITE" id="PS50157"/>
    </source>
</evidence>
<name>A0A6A5Z0U4_9PLEO</name>
<keyword evidence="3 5" id="KW-0863">Zinc-finger</keyword>
<dbReference type="InterPro" id="IPR013087">
    <property type="entry name" value="Znf_C2H2_type"/>
</dbReference>
<evidence type="ECO:0000256" key="3">
    <source>
        <dbReference type="ARBA" id="ARBA00022771"/>
    </source>
</evidence>
<keyword evidence="2" id="KW-0677">Repeat</keyword>
<dbReference type="Gene3D" id="3.30.160.60">
    <property type="entry name" value="Classic Zinc Finger"/>
    <property type="match status" value="1"/>
</dbReference>
<dbReference type="PANTHER" id="PTHR24408:SF58">
    <property type="entry name" value="TRANSCRIPTION FACTOR (TFIIIA), PUTATIVE (AFU_ORTHOLOGUE AFUA_1G05150)-RELATED"/>
    <property type="match status" value="1"/>
</dbReference>
<dbReference type="GO" id="GO:0043565">
    <property type="term" value="F:sequence-specific DNA binding"/>
    <property type="evidence" value="ECO:0007669"/>
    <property type="project" value="TreeGrafter"/>
</dbReference>
<keyword evidence="1" id="KW-0479">Metal-binding</keyword>
<evidence type="ECO:0000313" key="8">
    <source>
        <dbReference type="Proteomes" id="UP000799770"/>
    </source>
</evidence>
<dbReference type="InterPro" id="IPR036236">
    <property type="entry name" value="Znf_C2H2_sf"/>
</dbReference>
<evidence type="ECO:0000256" key="1">
    <source>
        <dbReference type="ARBA" id="ARBA00022723"/>
    </source>
</evidence>
<dbReference type="EMBL" id="ML977329">
    <property type="protein sequence ID" value="KAF2113010.1"/>
    <property type="molecule type" value="Genomic_DNA"/>
</dbReference>
<accession>A0A6A5Z0U4</accession>
<evidence type="ECO:0000256" key="4">
    <source>
        <dbReference type="ARBA" id="ARBA00022833"/>
    </source>
</evidence>
<feature type="domain" description="C2H2-type" evidence="6">
    <location>
        <begin position="83"/>
        <end position="105"/>
    </location>
</feature>
<evidence type="ECO:0000256" key="5">
    <source>
        <dbReference type="PROSITE-ProRule" id="PRU00042"/>
    </source>
</evidence>
<evidence type="ECO:0000313" key="7">
    <source>
        <dbReference type="EMBL" id="KAF2113010.1"/>
    </source>
</evidence>
<dbReference type="OrthoDB" id="6105938at2759"/>
<dbReference type="AlphaFoldDB" id="A0A6A5Z0U4"/>
<dbReference type="PANTHER" id="PTHR24408">
    <property type="entry name" value="ZINC FINGER PROTEIN"/>
    <property type="match status" value="1"/>
</dbReference>
<reference evidence="7" key="1">
    <citation type="journal article" date="2020" name="Stud. Mycol.">
        <title>101 Dothideomycetes genomes: a test case for predicting lifestyles and emergence of pathogens.</title>
        <authorList>
            <person name="Haridas S."/>
            <person name="Albert R."/>
            <person name="Binder M."/>
            <person name="Bloem J."/>
            <person name="Labutti K."/>
            <person name="Salamov A."/>
            <person name="Andreopoulos B."/>
            <person name="Baker S."/>
            <person name="Barry K."/>
            <person name="Bills G."/>
            <person name="Bluhm B."/>
            <person name="Cannon C."/>
            <person name="Castanera R."/>
            <person name="Culley D."/>
            <person name="Daum C."/>
            <person name="Ezra D."/>
            <person name="Gonzalez J."/>
            <person name="Henrissat B."/>
            <person name="Kuo A."/>
            <person name="Liang C."/>
            <person name="Lipzen A."/>
            <person name="Lutzoni F."/>
            <person name="Magnuson J."/>
            <person name="Mondo S."/>
            <person name="Nolan M."/>
            <person name="Ohm R."/>
            <person name="Pangilinan J."/>
            <person name="Park H.-J."/>
            <person name="Ramirez L."/>
            <person name="Alfaro M."/>
            <person name="Sun H."/>
            <person name="Tritt A."/>
            <person name="Yoshinaga Y."/>
            <person name="Zwiers L.-H."/>
            <person name="Turgeon B."/>
            <person name="Goodwin S."/>
            <person name="Spatafora J."/>
            <person name="Crous P."/>
            <person name="Grigoriev I."/>
        </authorList>
    </citation>
    <scope>NUCLEOTIDE SEQUENCE</scope>
    <source>
        <strain evidence="7">CBS 627.86</strain>
    </source>
</reference>
<keyword evidence="4" id="KW-0862">Zinc</keyword>
<dbReference type="Pfam" id="PF13912">
    <property type="entry name" value="zf-C2H2_6"/>
    <property type="match status" value="1"/>
</dbReference>
<keyword evidence="8" id="KW-1185">Reference proteome</keyword>
<dbReference type="GO" id="GO:0000981">
    <property type="term" value="F:DNA-binding transcription factor activity, RNA polymerase II-specific"/>
    <property type="evidence" value="ECO:0007669"/>
    <property type="project" value="TreeGrafter"/>
</dbReference>
<dbReference type="Proteomes" id="UP000799770">
    <property type="component" value="Unassembled WGS sequence"/>
</dbReference>
<dbReference type="GO" id="GO:0005634">
    <property type="term" value="C:nucleus"/>
    <property type="evidence" value="ECO:0007669"/>
    <property type="project" value="TreeGrafter"/>
</dbReference>
<dbReference type="GO" id="GO:0008270">
    <property type="term" value="F:zinc ion binding"/>
    <property type="evidence" value="ECO:0007669"/>
    <property type="project" value="UniProtKB-KW"/>
</dbReference>
<organism evidence="7 8">
    <name type="scientific">Lophiotrema nucula</name>
    <dbReference type="NCBI Taxonomy" id="690887"/>
    <lineage>
        <taxon>Eukaryota</taxon>
        <taxon>Fungi</taxon>
        <taxon>Dikarya</taxon>
        <taxon>Ascomycota</taxon>
        <taxon>Pezizomycotina</taxon>
        <taxon>Dothideomycetes</taxon>
        <taxon>Pleosporomycetidae</taxon>
        <taxon>Pleosporales</taxon>
        <taxon>Lophiotremataceae</taxon>
        <taxon>Lophiotrema</taxon>
    </lineage>
</organism>
<evidence type="ECO:0000256" key="2">
    <source>
        <dbReference type="ARBA" id="ARBA00022737"/>
    </source>
</evidence>
<dbReference type="PROSITE" id="PS00028">
    <property type="entry name" value="ZINC_FINGER_C2H2_1"/>
    <property type="match status" value="1"/>
</dbReference>
<proteinExistence type="predicted"/>
<gene>
    <name evidence="7" type="ORF">BDV96DRAFT_579575</name>
</gene>
<dbReference type="Pfam" id="PF00096">
    <property type="entry name" value="zf-C2H2"/>
    <property type="match status" value="1"/>
</dbReference>